<reference evidence="9 10" key="1">
    <citation type="submission" date="2018-06" db="EMBL/GenBank/DDBJ databases">
        <title>Genomic Encyclopedia of Archaeal and Bacterial Type Strains, Phase II (KMG-II): from individual species to whole genera.</title>
        <authorList>
            <person name="Goeker M."/>
        </authorList>
    </citation>
    <scope>NUCLEOTIDE SEQUENCE [LARGE SCALE GENOMIC DNA]</scope>
    <source>
        <strain evidence="9 10">ATCC BAA-1881</strain>
    </source>
</reference>
<dbReference type="InterPro" id="IPR017972">
    <property type="entry name" value="Cyt_P450_CS"/>
</dbReference>
<keyword evidence="10" id="KW-1185">Reference proteome</keyword>
<dbReference type="EMBL" id="QKUF01000001">
    <property type="protein sequence ID" value="PZW36607.1"/>
    <property type="molecule type" value="Genomic_DNA"/>
</dbReference>
<dbReference type="PANTHER" id="PTHR24291">
    <property type="entry name" value="CYTOCHROME P450 FAMILY 4"/>
    <property type="match status" value="1"/>
</dbReference>
<dbReference type="InterPro" id="IPR036396">
    <property type="entry name" value="Cyt_P450_sf"/>
</dbReference>
<evidence type="ECO:0000256" key="2">
    <source>
        <dbReference type="ARBA" id="ARBA00022617"/>
    </source>
</evidence>
<evidence type="ECO:0000313" key="10">
    <source>
        <dbReference type="Proteomes" id="UP000248806"/>
    </source>
</evidence>
<accession>A0A326UDV5</accession>
<proteinExistence type="inferred from homology"/>
<protein>
    <submittedName>
        <fullName evidence="9">Cytochrome P450</fullName>
    </submittedName>
</protein>
<keyword evidence="5 7" id="KW-0408">Iron</keyword>
<evidence type="ECO:0000256" key="4">
    <source>
        <dbReference type="ARBA" id="ARBA00023002"/>
    </source>
</evidence>
<dbReference type="RefSeq" id="WP_170142330.1">
    <property type="nucleotide sequence ID" value="NZ_BIFX01000001.1"/>
</dbReference>
<organism evidence="9 10">
    <name type="scientific">Thermosporothrix hazakensis</name>
    <dbReference type="NCBI Taxonomy" id="644383"/>
    <lineage>
        <taxon>Bacteria</taxon>
        <taxon>Bacillati</taxon>
        <taxon>Chloroflexota</taxon>
        <taxon>Ktedonobacteria</taxon>
        <taxon>Ktedonobacterales</taxon>
        <taxon>Thermosporotrichaceae</taxon>
        <taxon>Thermosporothrix</taxon>
    </lineage>
</organism>
<dbReference type="CDD" id="cd20620">
    <property type="entry name" value="CYP132-like"/>
    <property type="match status" value="1"/>
</dbReference>
<dbReference type="GO" id="GO:0020037">
    <property type="term" value="F:heme binding"/>
    <property type="evidence" value="ECO:0007669"/>
    <property type="project" value="InterPro"/>
</dbReference>
<dbReference type="InterPro" id="IPR001128">
    <property type="entry name" value="Cyt_P450"/>
</dbReference>
<dbReference type="GO" id="GO:0005506">
    <property type="term" value="F:iron ion binding"/>
    <property type="evidence" value="ECO:0007669"/>
    <property type="project" value="InterPro"/>
</dbReference>
<keyword evidence="2 7" id="KW-0349">Heme</keyword>
<comment type="cofactor">
    <cofactor evidence="7">
        <name>heme</name>
        <dbReference type="ChEBI" id="CHEBI:30413"/>
    </cofactor>
</comment>
<name>A0A326UDV5_THEHA</name>
<evidence type="ECO:0000256" key="3">
    <source>
        <dbReference type="ARBA" id="ARBA00022723"/>
    </source>
</evidence>
<gene>
    <name evidence="9" type="ORF">EI42_00785</name>
</gene>
<comment type="caution">
    <text evidence="9">The sequence shown here is derived from an EMBL/GenBank/DDBJ whole genome shotgun (WGS) entry which is preliminary data.</text>
</comment>
<dbReference type="InterPro" id="IPR002401">
    <property type="entry name" value="Cyt_P450_E_grp-I"/>
</dbReference>
<dbReference type="GO" id="GO:0016705">
    <property type="term" value="F:oxidoreductase activity, acting on paired donors, with incorporation or reduction of molecular oxygen"/>
    <property type="evidence" value="ECO:0007669"/>
    <property type="project" value="InterPro"/>
</dbReference>
<dbReference type="PANTHER" id="PTHR24291:SF50">
    <property type="entry name" value="BIFUNCTIONAL ALBAFLAVENONE MONOOXYGENASE_TERPENE SYNTHASE"/>
    <property type="match status" value="1"/>
</dbReference>
<evidence type="ECO:0000256" key="6">
    <source>
        <dbReference type="ARBA" id="ARBA00023033"/>
    </source>
</evidence>
<sequence length="454" mass="52458">MVALSTQEKEIPFLKQENPLMGSLLEHNRDRLNFYMRLWQEHGNVVGFHFGPFPGVAFFAPEQVRSILVEHGYDFDKGVAIHTIFRAVVGDGIFSSEGEFHRRQRKIMAPPFQPRHIVSYADTMVRYSEQIQRQWQDGEKILINHAMTDLTMSIIGKVLFDADVFKETDELGNAFTVMFSYVGKELTRLIHLPLGWPLPGHAQVRTAARLLQDRLRQMIRERRMRPLDERNDVLSLLLRARYDDGSAMDEDQIIAEALTLFGAGHETTAVALTWAWYLLTQNPERYRKMRQEVDTVLQGRSPTYDDLAQLPYTVQVFKEALRLYPPAYAFTRTALKDVLIDGYRVRKNTVALMAPWVMHRNPEHFPDPERFEPERFGPEHEKLIPRYAFLPFGAGPRICLGNHFAMMEGPLLLATLAQRVSFEFVPGQQVLPDPSNTLTLRPRDNVSMIVRRRV</sequence>
<evidence type="ECO:0000256" key="8">
    <source>
        <dbReference type="RuleBase" id="RU000461"/>
    </source>
</evidence>
<keyword evidence="3 7" id="KW-0479">Metal-binding</keyword>
<dbReference type="SUPFAM" id="SSF48264">
    <property type="entry name" value="Cytochrome P450"/>
    <property type="match status" value="1"/>
</dbReference>
<evidence type="ECO:0000256" key="5">
    <source>
        <dbReference type="ARBA" id="ARBA00023004"/>
    </source>
</evidence>
<evidence type="ECO:0000256" key="1">
    <source>
        <dbReference type="ARBA" id="ARBA00010617"/>
    </source>
</evidence>
<keyword evidence="6 8" id="KW-0503">Monooxygenase</keyword>
<dbReference type="InterPro" id="IPR050196">
    <property type="entry name" value="Cytochrome_P450_Monoox"/>
</dbReference>
<evidence type="ECO:0000313" key="9">
    <source>
        <dbReference type="EMBL" id="PZW36607.1"/>
    </source>
</evidence>
<evidence type="ECO:0000256" key="7">
    <source>
        <dbReference type="PIRSR" id="PIRSR602401-1"/>
    </source>
</evidence>
<dbReference type="Proteomes" id="UP000248806">
    <property type="component" value="Unassembled WGS sequence"/>
</dbReference>
<dbReference type="GO" id="GO:0004497">
    <property type="term" value="F:monooxygenase activity"/>
    <property type="evidence" value="ECO:0007669"/>
    <property type="project" value="UniProtKB-KW"/>
</dbReference>
<dbReference type="Pfam" id="PF00067">
    <property type="entry name" value="p450"/>
    <property type="match status" value="1"/>
</dbReference>
<dbReference type="PRINTS" id="PR00385">
    <property type="entry name" value="P450"/>
</dbReference>
<dbReference type="PROSITE" id="PS00086">
    <property type="entry name" value="CYTOCHROME_P450"/>
    <property type="match status" value="1"/>
</dbReference>
<dbReference type="PRINTS" id="PR00463">
    <property type="entry name" value="EP450I"/>
</dbReference>
<dbReference type="Gene3D" id="1.10.630.10">
    <property type="entry name" value="Cytochrome P450"/>
    <property type="match status" value="1"/>
</dbReference>
<comment type="similarity">
    <text evidence="1 8">Belongs to the cytochrome P450 family.</text>
</comment>
<keyword evidence="4 8" id="KW-0560">Oxidoreductase</keyword>
<feature type="binding site" description="axial binding residue" evidence="7">
    <location>
        <position position="399"/>
    </location>
    <ligand>
        <name>heme</name>
        <dbReference type="ChEBI" id="CHEBI:30413"/>
    </ligand>
    <ligandPart>
        <name>Fe</name>
        <dbReference type="ChEBI" id="CHEBI:18248"/>
    </ligandPart>
</feature>
<dbReference type="AlphaFoldDB" id="A0A326UDV5"/>